<feature type="non-terminal residue" evidence="2">
    <location>
        <position position="151"/>
    </location>
</feature>
<organism evidence="2">
    <name type="scientific">uncultured Rubrobacteraceae bacterium</name>
    <dbReference type="NCBI Taxonomy" id="349277"/>
    <lineage>
        <taxon>Bacteria</taxon>
        <taxon>Bacillati</taxon>
        <taxon>Actinomycetota</taxon>
        <taxon>Rubrobacteria</taxon>
        <taxon>Rubrobacterales</taxon>
        <taxon>Rubrobacteraceae</taxon>
        <taxon>environmental samples</taxon>
    </lineage>
</organism>
<feature type="region of interest" description="Disordered" evidence="1">
    <location>
        <begin position="1"/>
        <end position="151"/>
    </location>
</feature>
<sequence>GHERRGQRLISNHRGADSRPAGGGGRLRRRLPQREAVDGRRRAHRAAGRGRLPAGGREPHRQDQAGGKGTGAQPHYRPVGLRLRRRGRRAGRDLPRRERRLPGLLRWRVPPQARLPRPGRPPRRRGALRPQQRRALALPPQAPDGSPEARM</sequence>
<evidence type="ECO:0000313" key="2">
    <source>
        <dbReference type="EMBL" id="CAA9425614.1"/>
    </source>
</evidence>
<dbReference type="EMBL" id="CADCUZ010000108">
    <property type="protein sequence ID" value="CAA9425614.1"/>
    <property type="molecule type" value="Genomic_DNA"/>
</dbReference>
<reference evidence="2" key="1">
    <citation type="submission" date="2020-02" db="EMBL/GenBank/DDBJ databases">
        <authorList>
            <person name="Meier V. D."/>
        </authorList>
    </citation>
    <scope>NUCLEOTIDE SEQUENCE</scope>
    <source>
        <strain evidence="2">AVDCRST_MAG55</strain>
    </source>
</reference>
<evidence type="ECO:0000256" key="1">
    <source>
        <dbReference type="SAM" id="MobiDB-lite"/>
    </source>
</evidence>
<gene>
    <name evidence="2" type="ORF">AVDCRST_MAG55-2290</name>
</gene>
<accession>A0A6J4PTG6</accession>
<protein>
    <submittedName>
        <fullName evidence="2">Uncharacterized protein</fullName>
    </submittedName>
</protein>
<feature type="compositionally biased region" description="Low complexity" evidence="1">
    <location>
        <begin position="128"/>
        <end position="139"/>
    </location>
</feature>
<name>A0A6J4PTG6_9ACTN</name>
<dbReference type="AlphaFoldDB" id="A0A6J4PTG6"/>
<feature type="non-terminal residue" evidence="2">
    <location>
        <position position="1"/>
    </location>
</feature>
<feature type="compositionally biased region" description="Low complexity" evidence="1">
    <location>
        <begin position="102"/>
        <end position="116"/>
    </location>
</feature>
<proteinExistence type="predicted"/>